<feature type="transmembrane region" description="Helical" evidence="9">
    <location>
        <begin position="305"/>
        <end position="325"/>
    </location>
</feature>
<dbReference type="PANTHER" id="PTHR12726">
    <property type="entry name" value="CERAMIDE GLUCOSYLTRANSFERASE"/>
    <property type="match status" value="1"/>
</dbReference>
<organism evidence="10 11">
    <name type="scientific">Marivivens niveibacter</name>
    <dbReference type="NCBI Taxonomy" id="1930667"/>
    <lineage>
        <taxon>Bacteria</taxon>
        <taxon>Pseudomonadati</taxon>
        <taxon>Pseudomonadota</taxon>
        <taxon>Alphaproteobacteria</taxon>
        <taxon>Rhodobacterales</taxon>
        <taxon>Paracoccaceae</taxon>
        <taxon>Marivivens group</taxon>
        <taxon>Marivivens</taxon>
    </lineage>
</organism>
<keyword evidence="6 9" id="KW-0812">Transmembrane</keyword>
<dbReference type="OrthoDB" id="9814255at2"/>
<dbReference type="Pfam" id="PF13506">
    <property type="entry name" value="Glyco_transf_21"/>
    <property type="match status" value="1"/>
</dbReference>
<dbReference type="GO" id="GO:0008120">
    <property type="term" value="F:ceramide glucosyltransferase activity"/>
    <property type="evidence" value="ECO:0007669"/>
    <property type="project" value="TreeGrafter"/>
</dbReference>
<feature type="transmembrane region" description="Helical" evidence="9">
    <location>
        <begin position="278"/>
        <end position="299"/>
    </location>
</feature>
<keyword evidence="8 9" id="KW-0472">Membrane</keyword>
<comment type="subcellular location">
    <subcellularLocation>
        <location evidence="1">Membrane</location>
        <topology evidence="1">Multi-pass membrane protein</topology>
    </subcellularLocation>
</comment>
<comment type="pathway">
    <text evidence="3">Sphingolipid metabolism.</text>
</comment>
<evidence type="ECO:0000256" key="2">
    <source>
        <dbReference type="ARBA" id="ARBA00004760"/>
    </source>
</evidence>
<keyword evidence="11" id="KW-1185">Reference proteome</keyword>
<dbReference type="CDD" id="cd02520">
    <property type="entry name" value="Glucosylceramide_synthase"/>
    <property type="match status" value="1"/>
</dbReference>
<keyword evidence="4" id="KW-0328">Glycosyltransferase</keyword>
<evidence type="ECO:0000256" key="9">
    <source>
        <dbReference type="SAM" id="Phobius"/>
    </source>
</evidence>
<protein>
    <recommendedName>
        <fullName evidence="12">Ceramide glucosyltransferase</fullName>
    </recommendedName>
</protein>
<evidence type="ECO:0000256" key="6">
    <source>
        <dbReference type="ARBA" id="ARBA00022692"/>
    </source>
</evidence>
<comment type="pathway">
    <text evidence="2">Lipid metabolism; sphingolipid metabolism.</text>
</comment>
<feature type="transmembrane region" description="Helical" evidence="9">
    <location>
        <begin position="6"/>
        <end position="30"/>
    </location>
</feature>
<evidence type="ECO:0000256" key="7">
    <source>
        <dbReference type="ARBA" id="ARBA00022989"/>
    </source>
</evidence>
<evidence type="ECO:0000313" key="10">
    <source>
        <dbReference type="EMBL" id="OUD09120.1"/>
    </source>
</evidence>
<dbReference type="AlphaFoldDB" id="A0A251WX91"/>
<dbReference type="GO" id="GO:0006679">
    <property type="term" value="P:glucosylceramide biosynthetic process"/>
    <property type="evidence" value="ECO:0007669"/>
    <property type="project" value="TreeGrafter"/>
</dbReference>
<dbReference type="PANTHER" id="PTHR12726:SF0">
    <property type="entry name" value="CERAMIDE GLUCOSYLTRANSFERASE"/>
    <property type="match status" value="1"/>
</dbReference>
<name>A0A251WX91_9RHOB</name>
<accession>A0A251WX91</accession>
<proteinExistence type="predicted"/>
<evidence type="ECO:0000256" key="1">
    <source>
        <dbReference type="ARBA" id="ARBA00004141"/>
    </source>
</evidence>
<evidence type="ECO:0000256" key="4">
    <source>
        <dbReference type="ARBA" id="ARBA00022676"/>
    </source>
</evidence>
<reference evidence="10 11" key="1">
    <citation type="submission" date="2016-12" db="EMBL/GenBank/DDBJ databases">
        <title>The draft genome sequence of HSLHS2.</title>
        <authorList>
            <person name="Hu D."/>
            <person name="Wang L."/>
            <person name="Shao Z."/>
        </authorList>
    </citation>
    <scope>NUCLEOTIDE SEQUENCE [LARGE SCALE GENOMIC DNA]</scope>
    <source>
        <strain evidence="10">MCCC 1A06712</strain>
    </source>
</reference>
<evidence type="ECO:0000313" key="11">
    <source>
        <dbReference type="Proteomes" id="UP000194664"/>
    </source>
</evidence>
<dbReference type="Gene3D" id="3.90.550.10">
    <property type="entry name" value="Spore Coat Polysaccharide Biosynthesis Protein SpsA, Chain A"/>
    <property type="match status" value="1"/>
</dbReference>
<dbReference type="GO" id="GO:0016020">
    <property type="term" value="C:membrane"/>
    <property type="evidence" value="ECO:0007669"/>
    <property type="project" value="UniProtKB-SubCell"/>
</dbReference>
<keyword evidence="5" id="KW-0808">Transferase</keyword>
<dbReference type="SUPFAM" id="SSF53448">
    <property type="entry name" value="Nucleotide-diphospho-sugar transferases"/>
    <property type="match status" value="1"/>
</dbReference>
<evidence type="ECO:0000256" key="3">
    <source>
        <dbReference type="ARBA" id="ARBA00004991"/>
    </source>
</evidence>
<gene>
    <name evidence="10" type="ORF">BVC71_10460</name>
</gene>
<evidence type="ECO:0000256" key="8">
    <source>
        <dbReference type="ARBA" id="ARBA00023136"/>
    </source>
</evidence>
<sequence>MTLLEILASGTVISVAAVHAATVGASIWAVHRPLPQTEISGQPGVTVLRPVCGLENNLAETLRSTFTFSYEGAVQLVFCCDDADDPAVPLVNDLIAQFPNVDAQLLIGRDTVSGNPKLNNLVKGWNAARHDFVLMADSNVLLPHDYIQRLFARWTPDTGLVTSPPVGIRPTNAAGHLEAAFLNTYQDRWQLTSDVFGNGFAQGKILFWRRDVLEAAGGLEKLGRDMAEDVASTKAVRGQGLHVRLLGDLLPQPIGDRTFKDVWKRQVRWAMVRRMGFPALYAAEILSSSAVPLILSIILAAVCAIPWGCVLALAVFWFGLEWLLAWAARWPHGLRDVVAMIWRDALLPAVWIAGWRGKEFEWRGNAMSSDDTTG</sequence>
<dbReference type="InterPro" id="IPR025993">
    <property type="entry name" value="Ceramide_glucosylTrfase"/>
</dbReference>
<keyword evidence="7 9" id="KW-1133">Transmembrane helix</keyword>
<evidence type="ECO:0008006" key="12">
    <source>
        <dbReference type="Google" id="ProtNLM"/>
    </source>
</evidence>
<dbReference type="RefSeq" id="WP_086451600.1">
    <property type="nucleotide sequence ID" value="NZ_MSPP01000003.1"/>
</dbReference>
<dbReference type="EMBL" id="MSPP01000003">
    <property type="protein sequence ID" value="OUD09120.1"/>
    <property type="molecule type" value="Genomic_DNA"/>
</dbReference>
<dbReference type="InterPro" id="IPR029044">
    <property type="entry name" value="Nucleotide-diphossugar_trans"/>
</dbReference>
<evidence type="ECO:0000256" key="5">
    <source>
        <dbReference type="ARBA" id="ARBA00022679"/>
    </source>
</evidence>
<comment type="caution">
    <text evidence="10">The sequence shown here is derived from an EMBL/GenBank/DDBJ whole genome shotgun (WGS) entry which is preliminary data.</text>
</comment>
<dbReference type="Proteomes" id="UP000194664">
    <property type="component" value="Unassembled WGS sequence"/>
</dbReference>